<dbReference type="EMBL" id="LRGB01005580">
    <property type="protein sequence ID" value="KZS01999.1"/>
    <property type="molecule type" value="Genomic_DNA"/>
</dbReference>
<evidence type="ECO:0000313" key="2">
    <source>
        <dbReference type="Proteomes" id="UP000076858"/>
    </source>
</evidence>
<dbReference type="Proteomes" id="UP000076858">
    <property type="component" value="Unassembled WGS sequence"/>
</dbReference>
<reference evidence="1 2" key="1">
    <citation type="submission" date="2016-03" db="EMBL/GenBank/DDBJ databases">
        <title>EvidentialGene: Evidence-directed Construction of Genes on Genomes.</title>
        <authorList>
            <person name="Gilbert D.G."/>
            <person name="Choi J.-H."/>
            <person name="Mockaitis K."/>
            <person name="Colbourne J."/>
            <person name="Pfrender M."/>
        </authorList>
    </citation>
    <scope>NUCLEOTIDE SEQUENCE [LARGE SCALE GENOMIC DNA]</scope>
    <source>
        <strain evidence="1 2">Xinb3</strain>
        <tissue evidence="1">Complete organism</tissue>
    </source>
</reference>
<organism evidence="1 2">
    <name type="scientific">Daphnia magna</name>
    <dbReference type="NCBI Taxonomy" id="35525"/>
    <lineage>
        <taxon>Eukaryota</taxon>
        <taxon>Metazoa</taxon>
        <taxon>Ecdysozoa</taxon>
        <taxon>Arthropoda</taxon>
        <taxon>Crustacea</taxon>
        <taxon>Branchiopoda</taxon>
        <taxon>Diplostraca</taxon>
        <taxon>Cladocera</taxon>
        <taxon>Anomopoda</taxon>
        <taxon>Daphniidae</taxon>
        <taxon>Daphnia</taxon>
    </lineage>
</organism>
<proteinExistence type="predicted"/>
<dbReference type="AlphaFoldDB" id="A0A164J5L7"/>
<keyword evidence="2" id="KW-1185">Reference proteome</keyword>
<gene>
    <name evidence="1" type="ORF">APZ42_001136</name>
</gene>
<sequence length="52" mass="5849">MKSGFVMYNMLLDNKPCLSTANPSTTNFVPERSVEVQKVYKTNPGMRESHGL</sequence>
<protein>
    <submittedName>
        <fullName evidence="1">Uncharacterized protein</fullName>
    </submittedName>
</protein>
<name>A0A164J5L7_9CRUS</name>
<comment type="caution">
    <text evidence="1">The sequence shown here is derived from an EMBL/GenBank/DDBJ whole genome shotgun (WGS) entry which is preliminary data.</text>
</comment>
<accession>A0A164J5L7</accession>
<evidence type="ECO:0000313" key="1">
    <source>
        <dbReference type="EMBL" id="KZS01999.1"/>
    </source>
</evidence>